<dbReference type="Pfam" id="PF00206">
    <property type="entry name" value="Lyase_1"/>
    <property type="match status" value="1"/>
</dbReference>
<gene>
    <name evidence="5" type="ORF">589</name>
</gene>
<evidence type="ECO:0000313" key="6">
    <source>
        <dbReference type="Proteomes" id="UP000045545"/>
    </source>
</evidence>
<dbReference type="InterPro" id="IPR051546">
    <property type="entry name" value="Aspartate_Ammonia-Lyase"/>
</dbReference>
<dbReference type="PANTHER" id="PTHR42696:SF2">
    <property type="entry name" value="ASPARTATE AMMONIA-LYASE"/>
    <property type="match status" value="1"/>
</dbReference>
<organism evidence="5 6">
    <name type="scientific">Syntrophomonas zehnderi OL-4</name>
    <dbReference type="NCBI Taxonomy" id="690567"/>
    <lineage>
        <taxon>Bacteria</taxon>
        <taxon>Bacillati</taxon>
        <taxon>Bacillota</taxon>
        <taxon>Clostridia</taxon>
        <taxon>Eubacteriales</taxon>
        <taxon>Syntrophomonadaceae</taxon>
        <taxon>Syntrophomonas</taxon>
    </lineage>
</organism>
<dbReference type="Gene3D" id="1.20.200.10">
    <property type="entry name" value="Fumarase/aspartase (Central domain)"/>
    <property type="match status" value="1"/>
</dbReference>
<dbReference type="STRING" id="690567.589"/>
<dbReference type="GO" id="GO:0006531">
    <property type="term" value="P:aspartate metabolic process"/>
    <property type="evidence" value="ECO:0007669"/>
    <property type="project" value="TreeGrafter"/>
</dbReference>
<dbReference type="GO" id="GO:0005829">
    <property type="term" value="C:cytosol"/>
    <property type="evidence" value="ECO:0007669"/>
    <property type="project" value="TreeGrafter"/>
</dbReference>
<evidence type="ECO:0000259" key="4">
    <source>
        <dbReference type="Pfam" id="PF00206"/>
    </source>
</evidence>
<sequence length="459" mass="50673">MRIEKDHLGQEALPDDVYYGISTARALKLFDVSGYRWQRVFIHSLALVKQAALQSCHELGYIEDGKALALLAAVEKVKEGEFDHQIVVDPFQGGAGTATNLNINEVICNVALEMLGYAIGRYDVIHPIDDVNRFQSTNDVIPTAARLAVMLALKELEKAIQEMQEALQSKEREYARIVKSGRTQYQAAVPVSLGMEFGAWAEAIARDRWRVFKSLERIKVVNIGGTAVGTGITAPRRYIFRVIENLRKLSGLNIARAENLVDATANHDVFSEVSGILRAHAGNLIKIGNDLRFLSSDSCGEIILKPLIRGSSIMPGKINPVMPEMMVQVGIKVLGNDAIIAQAVSAGHLELNAFIPLITYTLLESIGLLTRVTEKAANHCIPWIEADEQRIRSNFERSNALLTALLPALGYSRAEALGELMREKNLDIWAANQSLKLLDEGTLRELMVPENLLKLGEVE</sequence>
<keyword evidence="6" id="KW-1185">Reference proteome</keyword>
<feature type="coiled-coil region" evidence="3">
    <location>
        <begin position="146"/>
        <end position="180"/>
    </location>
</feature>
<accession>A0A0E4C7W6</accession>
<keyword evidence="3" id="KW-0175">Coiled coil</keyword>
<reference evidence="5 6" key="1">
    <citation type="submission" date="2015-03" db="EMBL/GenBank/DDBJ databases">
        <authorList>
            <person name="Murphy D."/>
        </authorList>
    </citation>
    <scope>NUCLEOTIDE SEQUENCE [LARGE SCALE GENOMIC DNA]</scope>
    <source>
        <strain evidence="5 6">OL-4</strain>
    </source>
</reference>
<dbReference type="InterPro" id="IPR020557">
    <property type="entry name" value="Fumarate_lyase_CS"/>
</dbReference>
<evidence type="ECO:0000256" key="3">
    <source>
        <dbReference type="SAM" id="Coils"/>
    </source>
</evidence>
<name>A0A0E4C7W6_9FIRM</name>
<dbReference type="AlphaFoldDB" id="A0A0E4C7W6"/>
<dbReference type="InterPro" id="IPR022761">
    <property type="entry name" value="Fumarate_lyase_N"/>
</dbReference>
<dbReference type="InterPro" id="IPR000362">
    <property type="entry name" value="Fumarate_lyase_fam"/>
</dbReference>
<keyword evidence="2" id="KW-0456">Lyase</keyword>
<proteinExistence type="predicted"/>
<dbReference type="InterPro" id="IPR008948">
    <property type="entry name" value="L-Aspartase-like"/>
</dbReference>
<dbReference type="OrthoDB" id="9802809at2"/>
<dbReference type="Proteomes" id="UP000045545">
    <property type="component" value="Unassembled WGS sequence"/>
</dbReference>
<feature type="domain" description="Fumarate lyase N-terminal" evidence="4">
    <location>
        <begin position="14"/>
        <end position="335"/>
    </location>
</feature>
<dbReference type="PANTHER" id="PTHR42696">
    <property type="entry name" value="ASPARTATE AMMONIA-LYASE"/>
    <property type="match status" value="1"/>
</dbReference>
<dbReference type="PRINTS" id="PR00149">
    <property type="entry name" value="FUMRATELYASE"/>
</dbReference>
<evidence type="ECO:0000256" key="2">
    <source>
        <dbReference type="ARBA" id="ARBA00023239"/>
    </source>
</evidence>
<keyword evidence="1" id="KW-0028">Amino-acid biosynthesis</keyword>
<evidence type="ECO:0000313" key="5">
    <source>
        <dbReference type="EMBL" id="CFX14167.1"/>
    </source>
</evidence>
<dbReference type="GO" id="GO:0008797">
    <property type="term" value="F:aspartate ammonia-lyase activity"/>
    <property type="evidence" value="ECO:0007669"/>
    <property type="project" value="TreeGrafter"/>
</dbReference>
<protein>
    <submittedName>
        <fullName evidence="5">L-Aspartase-like</fullName>
    </submittedName>
</protein>
<dbReference type="NCBIfam" id="NF008909">
    <property type="entry name" value="PRK12273.1"/>
    <property type="match status" value="1"/>
</dbReference>
<dbReference type="PROSITE" id="PS00163">
    <property type="entry name" value="FUMARATE_LYASES"/>
    <property type="match status" value="1"/>
</dbReference>
<evidence type="ECO:0000256" key="1">
    <source>
        <dbReference type="ARBA" id="ARBA00022605"/>
    </source>
</evidence>
<dbReference type="SUPFAM" id="SSF48557">
    <property type="entry name" value="L-aspartase-like"/>
    <property type="match status" value="1"/>
</dbReference>
<dbReference type="RefSeq" id="WP_046495626.1">
    <property type="nucleotide sequence ID" value="NZ_CGIH01000008.1"/>
</dbReference>
<dbReference type="GO" id="GO:0008652">
    <property type="term" value="P:amino acid biosynthetic process"/>
    <property type="evidence" value="ECO:0007669"/>
    <property type="project" value="UniProtKB-KW"/>
</dbReference>
<dbReference type="EMBL" id="CGIH01000008">
    <property type="protein sequence ID" value="CFX14167.1"/>
    <property type="molecule type" value="Genomic_DNA"/>
</dbReference>
<dbReference type="InterPro" id="IPR024083">
    <property type="entry name" value="Fumarase/histidase_N"/>
</dbReference>
<dbReference type="Gene3D" id="1.10.275.10">
    <property type="entry name" value="Fumarase/aspartase (N-terminal domain)"/>
    <property type="match status" value="1"/>
</dbReference>